<dbReference type="PANTHER" id="PTHR47894:SF1">
    <property type="entry name" value="HTH-TYPE TRANSCRIPTIONAL REGULATOR VQSM"/>
    <property type="match status" value="1"/>
</dbReference>
<dbReference type="PROSITE" id="PS00041">
    <property type="entry name" value="HTH_ARAC_FAMILY_1"/>
    <property type="match status" value="1"/>
</dbReference>
<sequence>MSSSALARCQYWLAQVNLDRDYHSQIQPIGHFFSLLAEYIRDPDWVWQQGAQRMPSDFSVFGMAIALAETLQESLQLLTEFSSAAFPISVSRTQDSDYVYFHVHFPEAFVPSLWLHVNYAVAGFCRFLQTYFDLGREQVAIAIPLPEEGAGSKTLLARHLLAMKPYYGADELTFRLRREYLNISNLRPDMTTKTELLSLCRLKVLALKESPNFSDKVCTLLQGDLAASPSMTQVADKLCMSPRNLRKKLADENTTFTALLTGLKMRRASYLLEHSRDNIDQVALQTGYQDVGHFRKVFKLATGMTATQFRQTKTGQPIQP</sequence>
<feature type="domain" description="HTH araC/xylS-type" evidence="4">
    <location>
        <begin position="215"/>
        <end position="312"/>
    </location>
</feature>
<dbReference type="InterPro" id="IPR009057">
    <property type="entry name" value="Homeodomain-like_sf"/>
</dbReference>
<evidence type="ECO:0000256" key="3">
    <source>
        <dbReference type="ARBA" id="ARBA00023163"/>
    </source>
</evidence>
<dbReference type="InterPro" id="IPR018062">
    <property type="entry name" value="HTH_AraC-typ_CS"/>
</dbReference>
<evidence type="ECO:0000313" key="5">
    <source>
        <dbReference type="EMBL" id="WDE02164.1"/>
    </source>
</evidence>
<keyword evidence="3" id="KW-0804">Transcription</keyword>
<keyword evidence="2" id="KW-0238">DNA-binding</keyword>
<keyword evidence="6" id="KW-1185">Reference proteome</keyword>
<dbReference type="PROSITE" id="PS01124">
    <property type="entry name" value="HTH_ARAC_FAMILY_2"/>
    <property type="match status" value="1"/>
</dbReference>
<dbReference type="InterPro" id="IPR018060">
    <property type="entry name" value="HTH_AraC"/>
</dbReference>
<gene>
    <name evidence="5" type="ORF">SG35_030885</name>
</gene>
<proteinExistence type="predicted"/>
<dbReference type="InterPro" id="IPR032687">
    <property type="entry name" value="AraC-type_N"/>
</dbReference>
<evidence type="ECO:0000313" key="6">
    <source>
        <dbReference type="Proteomes" id="UP000032568"/>
    </source>
</evidence>
<reference evidence="5 6" key="1">
    <citation type="journal article" date="2015" name="Genome Announc.">
        <title>Draft Genome Sequences of Marine Isolates of Thalassomonas viridans and Thalassomonas actiniarum.</title>
        <authorList>
            <person name="Olonade I."/>
            <person name="van Zyl L.J."/>
            <person name="Trindade M."/>
        </authorList>
    </citation>
    <scope>NUCLEOTIDE SEQUENCE [LARGE SCALE GENOMIC DNA]</scope>
    <source>
        <strain evidence="5 6">A5K-106</strain>
    </source>
</reference>
<dbReference type="GO" id="GO:0000976">
    <property type="term" value="F:transcription cis-regulatory region binding"/>
    <property type="evidence" value="ECO:0007669"/>
    <property type="project" value="TreeGrafter"/>
</dbReference>
<dbReference type="GO" id="GO:0005829">
    <property type="term" value="C:cytosol"/>
    <property type="evidence" value="ECO:0007669"/>
    <property type="project" value="TreeGrafter"/>
</dbReference>
<evidence type="ECO:0000256" key="1">
    <source>
        <dbReference type="ARBA" id="ARBA00023015"/>
    </source>
</evidence>
<dbReference type="PANTHER" id="PTHR47894">
    <property type="entry name" value="HTH-TYPE TRANSCRIPTIONAL REGULATOR GADX"/>
    <property type="match status" value="1"/>
</dbReference>
<dbReference type="Gene3D" id="1.10.10.60">
    <property type="entry name" value="Homeodomain-like"/>
    <property type="match status" value="1"/>
</dbReference>
<dbReference type="GO" id="GO:0003700">
    <property type="term" value="F:DNA-binding transcription factor activity"/>
    <property type="evidence" value="ECO:0007669"/>
    <property type="project" value="InterPro"/>
</dbReference>
<name>A0AAE9YXE2_9GAMM</name>
<dbReference type="KEGG" id="tact:SG35_030885"/>
<dbReference type="RefSeq" id="WP_160298219.1">
    <property type="nucleotide sequence ID" value="NZ_CP059736.1"/>
</dbReference>
<dbReference type="Pfam" id="PF12625">
    <property type="entry name" value="Arabinose_bd"/>
    <property type="match status" value="1"/>
</dbReference>
<dbReference type="SMART" id="SM00342">
    <property type="entry name" value="HTH_ARAC"/>
    <property type="match status" value="1"/>
</dbReference>
<evidence type="ECO:0000259" key="4">
    <source>
        <dbReference type="PROSITE" id="PS01124"/>
    </source>
</evidence>
<accession>A0AAE9YXE2</accession>
<keyword evidence="1" id="KW-0805">Transcription regulation</keyword>
<dbReference type="SUPFAM" id="SSF46689">
    <property type="entry name" value="Homeodomain-like"/>
    <property type="match status" value="1"/>
</dbReference>
<organism evidence="5 6">
    <name type="scientific">Thalassomonas actiniarum</name>
    <dbReference type="NCBI Taxonomy" id="485447"/>
    <lineage>
        <taxon>Bacteria</taxon>
        <taxon>Pseudomonadati</taxon>
        <taxon>Pseudomonadota</taxon>
        <taxon>Gammaproteobacteria</taxon>
        <taxon>Alteromonadales</taxon>
        <taxon>Colwelliaceae</taxon>
        <taxon>Thalassomonas</taxon>
    </lineage>
</organism>
<reference evidence="5 6" key="2">
    <citation type="journal article" date="2022" name="Mar. Drugs">
        <title>Bioassay-Guided Fractionation Leads to the Detection of Cholic Acid Generated by the Rare Thalassomonas sp.</title>
        <authorList>
            <person name="Pheiffer F."/>
            <person name="Schneider Y.K."/>
            <person name="Hansen E.H."/>
            <person name="Andersen J.H."/>
            <person name="Isaksson J."/>
            <person name="Busche T."/>
            <person name="R C."/>
            <person name="Kalinowski J."/>
            <person name="Zyl L.V."/>
            <person name="Trindade M."/>
        </authorList>
    </citation>
    <scope>NUCLEOTIDE SEQUENCE [LARGE SCALE GENOMIC DNA]</scope>
    <source>
        <strain evidence="5 6">A5K-106</strain>
    </source>
</reference>
<evidence type="ECO:0000256" key="2">
    <source>
        <dbReference type="ARBA" id="ARBA00023125"/>
    </source>
</evidence>
<dbReference type="AlphaFoldDB" id="A0AAE9YXE2"/>
<dbReference type="EMBL" id="CP059736">
    <property type="protein sequence ID" value="WDE02164.1"/>
    <property type="molecule type" value="Genomic_DNA"/>
</dbReference>
<dbReference type="Proteomes" id="UP000032568">
    <property type="component" value="Chromosome pTact"/>
</dbReference>
<protein>
    <submittedName>
        <fullName evidence="5">Helix-turn-helix domain-containing protein</fullName>
    </submittedName>
</protein>
<dbReference type="Pfam" id="PF12833">
    <property type="entry name" value="HTH_18"/>
    <property type="match status" value="1"/>
</dbReference>